<keyword evidence="1" id="KW-0812">Transmembrane</keyword>
<dbReference type="EMBL" id="PFPO01000049">
    <property type="protein sequence ID" value="PIZ99063.1"/>
    <property type="molecule type" value="Genomic_DNA"/>
</dbReference>
<feature type="transmembrane region" description="Helical" evidence="1">
    <location>
        <begin position="145"/>
        <end position="169"/>
    </location>
</feature>
<accession>A0A2M7VF82</accession>
<reference evidence="3" key="1">
    <citation type="submission" date="2017-09" db="EMBL/GenBank/DDBJ databases">
        <title>Depth-based differentiation of microbial function through sediment-hosted aquifers and enrichment of novel symbionts in the deep terrestrial subsurface.</title>
        <authorList>
            <person name="Probst A.J."/>
            <person name="Ladd B."/>
            <person name="Jarett J.K."/>
            <person name="Geller-Mcgrath D.E."/>
            <person name="Sieber C.M.K."/>
            <person name="Emerson J.B."/>
            <person name="Anantharaman K."/>
            <person name="Thomas B.C."/>
            <person name="Malmstrom R."/>
            <person name="Stieglmeier M."/>
            <person name="Klingl A."/>
            <person name="Woyke T."/>
            <person name="Ryan C.M."/>
            <person name="Banfield J.F."/>
        </authorList>
    </citation>
    <scope>NUCLEOTIDE SEQUENCE [LARGE SCALE GENOMIC DNA]</scope>
</reference>
<gene>
    <name evidence="2" type="ORF">COX77_02610</name>
</gene>
<dbReference type="AlphaFoldDB" id="A0A2M7VF82"/>
<evidence type="ECO:0000313" key="2">
    <source>
        <dbReference type="EMBL" id="PIZ99063.1"/>
    </source>
</evidence>
<feature type="transmembrane region" description="Helical" evidence="1">
    <location>
        <begin position="64"/>
        <end position="86"/>
    </location>
</feature>
<protein>
    <submittedName>
        <fullName evidence="2">Uncharacterized protein</fullName>
    </submittedName>
</protein>
<feature type="transmembrane region" description="Helical" evidence="1">
    <location>
        <begin position="211"/>
        <end position="230"/>
    </location>
</feature>
<feature type="transmembrane region" description="Helical" evidence="1">
    <location>
        <begin position="114"/>
        <end position="133"/>
    </location>
</feature>
<sequence length="248" mass="26723">MFPGLPFGGNLTPVKKHSVKPSPRELGRAIDILTVLTVLTAAVALSMVLFGSVSNRPEMIQGDLYQLIRPIGIILFILCIAILYIYRRGEKAESPVKEIAEEERYYATRSNFRIWLDLGLAGIAILFTAESMVTSMEVFSEITGLPFVLTGIAAGLIGCFGEMMVVHNFTVHPKGRIGDAIMGVAMDNIVTTLGAAIVAIMGGIFLGGNSLILIFIIILAANTILIQQISKFKNNLLATKVASKKIAA</sequence>
<feature type="transmembrane region" description="Helical" evidence="1">
    <location>
        <begin position="30"/>
        <end position="52"/>
    </location>
</feature>
<comment type="caution">
    <text evidence="2">The sequence shown here is derived from an EMBL/GenBank/DDBJ whole genome shotgun (WGS) entry which is preliminary data.</text>
</comment>
<keyword evidence="1" id="KW-0472">Membrane</keyword>
<proteinExistence type="predicted"/>
<evidence type="ECO:0000256" key="1">
    <source>
        <dbReference type="SAM" id="Phobius"/>
    </source>
</evidence>
<name>A0A2M7VF82_9BACT</name>
<evidence type="ECO:0000313" key="3">
    <source>
        <dbReference type="Proteomes" id="UP000230405"/>
    </source>
</evidence>
<feature type="transmembrane region" description="Helical" evidence="1">
    <location>
        <begin position="181"/>
        <end position="205"/>
    </location>
</feature>
<keyword evidence="1" id="KW-1133">Transmembrane helix</keyword>
<dbReference type="Proteomes" id="UP000230405">
    <property type="component" value="Unassembled WGS sequence"/>
</dbReference>
<organism evidence="2 3">
    <name type="scientific">Candidatus Komeilibacteria bacterium CG_4_10_14_0_2_um_filter_37_10</name>
    <dbReference type="NCBI Taxonomy" id="1974470"/>
    <lineage>
        <taxon>Bacteria</taxon>
        <taxon>Candidatus Komeiliibacteriota</taxon>
    </lineage>
</organism>